<accession>A0A5A9P152</accession>
<keyword evidence="7" id="KW-0520">NAD</keyword>
<evidence type="ECO:0000256" key="7">
    <source>
        <dbReference type="ARBA" id="ARBA00023027"/>
    </source>
</evidence>
<organism evidence="11 12">
    <name type="scientific">Triplophysa tibetana</name>
    <dbReference type="NCBI Taxonomy" id="1572043"/>
    <lineage>
        <taxon>Eukaryota</taxon>
        <taxon>Metazoa</taxon>
        <taxon>Chordata</taxon>
        <taxon>Craniata</taxon>
        <taxon>Vertebrata</taxon>
        <taxon>Euteleostomi</taxon>
        <taxon>Actinopterygii</taxon>
        <taxon>Neopterygii</taxon>
        <taxon>Teleostei</taxon>
        <taxon>Ostariophysi</taxon>
        <taxon>Cypriniformes</taxon>
        <taxon>Nemacheilidae</taxon>
        <taxon>Triplophysa</taxon>
    </lineage>
</organism>
<protein>
    <recommendedName>
        <fullName evidence="2">proton-translocating NAD(P)(+) transhydrogenase</fullName>
        <ecNumber evidence="2">7.1.1.1</ecNumber>
    </recommendedName>
</protein>
<evidence type="ECO:0000256" key="3">
    <source>
        <dbReference type="ARBA" id="ARBA00022692"/>
    </source>
</evidence>
<evidence type="ECO:0000256" key="5">
    <source>
        <dbReference type="ARBA" id="ARBA00022967"/>
    </source>
</evidence>
<dbReference type="Gene3D" id="3.40.50.1220">
    <property type="entry name" value="TPP-binding domain"/>
    <property type="match status" value="1"/>
</dbReference>
<gene>
    <name evidence="11" type="ORF">E1301_Tti021887</name>
</gene>
<evidence type="ECO:0000256" key="9">
    <source>
        <dbReference type="ARBA" id="ARBA00048202"/>
    </source>
</evidence>
<comment type="subcellular location">
    <subcellularLocation>
        <location evidence="1">Membrane</location>
        <topology evidence="1">Multi-pass membrane protein</topology>
    </subcellularLocation>
</comment>
<keyword evidence="6" id="KW-1133">Transmembrane helix</keyword>
<evidence type="ECO:0000256" key="4">
    <source>
        <dbReference type="ARBA" id="ARBA00022857"/>
    </source>
</evidence>
<sequence length="83" mass="9108">MPLFPVDQSIEMIKEADSIITPGVTQTHHVWIHPAAGRMLGHLNVILAEAGVPCDGVLEMDEINEDFPGENETINNNNFLRSG</sequence>
<evidence type="ECO:0000259" key="10">
    <source>
        <dbReference type="Pfam" id="PF02233"/>
    </source>
</evidence>
<dbReference type="EC" id="7.1.1.1" evidence="2"/>
<keyword evidence="12" id="KW-1185">Reference proteome</keyword>
<comment type="caution">
    <text evidence="11">The sequence shown here is derived from an EMBL/GenBank/DDBJ whole genome shotgun (WGS) entry which is preliminary data.</text>
</comment>
<dbReference type="Pfam" id="PF02233">
    <property type="entry name" value="PNTB"/>
    <property type="match status" value="1"/>
</dbReference>
<keyword evidence="4" id="KW-0521">NADP</keyword>
<evidence type="ECO:0000313" key="11">
    <source>
        <dbReference type="EMBL" id="KAA0715315.1"/>
    </source>
</evidence>
<evidence type="ECO:0000256" key="1">
    <source>
        <dbReference type="ARBA" id="ARBA00004141"/>
    </source>
</evidence>
<evidence type="ECO:0000256" key="6">
    <source>
        <dbReference type="ARBA" id="ARBA00022989"/>
    </source>
</evidence>
<name>A0A5A9P152_9TELE</name>
<reference evidence="11 12" key="1">
    <citation type="journal article" date="2019" name="Mol. Ecol. Resour.">
        <title>Chromosome-level genome assembly of Triplophysa tibetana, a fish adapted to the harsh high-altitude environment of the Tibetan Plateau.</title>
        <authorList>
            <person name="Yang X."/>
            <person name="Liu H."/>
            <person name="Ma Z."/>
            <person name="Zou Y."/>
            <person name="Zou M."/>
            <person name="Mao Y."/>
            <person name="Li X."/>
            <person name="Wang H."/>
            <person name="Chen T."/>
            <person name="Wang W."/>
            <person name="Yang R."/>
        </authorList>
    </citation>
    <scope>NUCLEOTIDE SEQUENCE [LARGE SCALE GENOMIC DNA]</scope>
    <source>
        <strain evidence="11">TTIB1903HZAU</strain>
        <tissue evidence="11">Muscle</tissue>
    </source>
</reference>
<evidence type="ECO:0000313" key="12">
    <source>
        <dbReference type="Proteomes" id="UP000324632"/>
    </source>
</evidence>
<dbReference type="InterPro" id="IPR029035">
    <property type="entry name" value="DHS-like_NAD/FAD-binding_dom"/>
</dbReference>
<keyword evidence="3" id="KW-0812">Transmembrane</keyword>
<dbReference type="PANTHER" id="PTHR44758">
    <property type="entry name" value="NAD(P) TRANSHYDROGENASE SUBUNIT BETA"/>
    <property type="match status" value="1"/>
</dbReference>
<dbReference type="Proteomes" id="UP000324632">
    <property type="component" value="Chromosome 11"/>
</dbReference>
<dbReference type="InterPro" id="IPR034300">
    <property type="entry name" value="PNTB-like"/>
</dbReference>
<dbReference type="AlphaFoldDB" id="A0A5A9P152"/>
<keyword evidence="8" id="KW-0472">Membrane</keyword>
<evidence type="ECO:0000256" key="2">
    <source>
        <dbReference type="ARBA" id="ARBA00012943"/>
    </source>
</evidence>
<proteinExistence type="predicted"/>
<evidence type="ECO:0000256" key="8">
    <source>
        <dbReference type="ARBA" id="ARBA00023136"/>
    </source>
</evidence>
<dbReference type="GO" id="GO:0008750">
    <property type="term" value="F:proton-translocating NAD(P)+ transhydrogenase activity"/>
    <property type="evidence" value="ECO:0007669"/>
    <property type="project" value="UniProtKB-EC"/>
</dbReference>
<dbReference type="PANTHER" id="PTHR44758:SF1">
    <property type="entry name" value="NAD(P) TRANSHYDROGENASE SUBUNIT BETA"/>
    <property type="match status" value="1"/>
</dbReference>
<dbReference type="EMBL" id="SOYY01000011">
    <property type="protein sequence ID" value="KAA0715315.1"/>
    <property type="molecule type" value="Genomic_DNA"/>
</dbReference>
<comment type="catalytic activity">
    <reaction evidence="9">
        <text>NAD(+) + NADPH + H(+)(in) = NADH + NADP(+) + H(+)(out)</text>
        <dbReference type="Rhea" id="RHEA:47992"/>
        <dbReference type="ChEBI" id="CHEBI:15378"/>
        <dbReference type="ChEBI" id="CHEBI:57540"/>
        <dbReference type="ChEBI" id="CHEBI:57783"/>
        <dbReference type="ChEBI" id="CHEBI:57945"/>
        <dbReference type="ChEBI" id="CHEBI:58349"/>
        <dbReference type="EC" id="7.1.1.1"/>
    </reaction>
</comment>
<dbReference type="SUPFAM" id="SSF52467">
    <property type="entry name" value="DHS-like NAD/FAD-binding domain"/>
    <property type="match status" value="1"/>
</dbReference>
<keyword evidence="5" id="KW-1278">Translocase</keyword>
<dbReference type="GO" id="GO:0016020">
    <property type="term" value="C:membrane"/>
    <property type="evidence" value="ECO:0007669"/>
    <property type="project" value="UniProtKB-SubCell"/>
</dbReference>
<feature type="domain" description="NADP transhydrogenase beta-like" evidence="10">
    <location>
        <begin position="31"/>
        <end position="68"/>
    </location>
</feature>